<accession>A0A380Z776</accession>
<evidence type="ECO:0000313" key="2">
    <source>
        <dbReference type="Proteomes" id="UP000441522"/>
    </source>
</evidence>
<dbReference type="RefSeq" id="WP_115648816.1">
    <property type="nucleotide sequence ID" value="NZ_CP072234.1"/>
</dbReference>
<name>A0A380Z776_PHOVU</name>
<dbReference type="Proteomes" id="UP000441522">
    <property type="component" value="Unassembled WGS sequence"/>
</dbReference>
<organism evidence="1 2">
    <name type="scientific">Phocaeicola vulgatus</name>
    <name type="common">Bacteroides vulgatus</name>
    <dbReference type="NCBI Taxonomy" id="821"/>
    <lineage>
        <taxon>Bacteria</taxon>
        <taxon>Pseudomonadati</taxon>
        <taxon>Bacteroidota</taxon>
        <taxon>Bacteroidia</taxon>
        <taxon>Bacteroidales</taxon>
        <taxon>Bacteroidaceae</taxon>
        <taxon>Phocaeicola</taxon>
    </lineage>
</organism>
<dbReference type="AlphaFoldDB" id="A0A380Z776"/>
<dbReference type="EMBL" id="WCWW01000050">
    <property type="protein sequence ID" value="KAB3853010.1"/>
    <property type="molecule type" value="Genomic_DNA"/>
</dbReference>
<evidence type="ECO:0000313" key="1">
    <source>
        <dbReference type="EMBL" id="KAB3853010.1"/>
    </source>
</evidence>
<sequence>MVALCVGQTSCSSKVYTPDVNVKEVNSKQYIYYQDEPFNGTVYGSDESCYMVVENGAPVKAIALHSNGAIAIETTTTGANFNRTFYDENGNTIEEREFEKKYRDLCKSLKHKLPID</sequence>
<reference evidence="1 2" key="1">
    <citation type="journal article" date="2019" name="Nat. Med.">
        <title>A library of human gut bacterial isolates paired with longitudinal multiomics data enables mechanistic microbiome research.</title>
        <authorList>
            <person name="Poyet M."/>
            <person name="Groussin M."/>
            <person name="Gibbons S.M."/>
            <person name="Avila-Pacheco J."/>
            <person name="Jiang X."/>
            <person name="Kearney S.M."/>
            <person name="Perrotta A.R."/>
            <person name="Berdy B."/>
            <person name="Zhao S."/>
            <person name="Lieberman T.D."/>
            <person name="Swanson P.K."/>
            <person name="Smith M."/>
            <person name="Roesemann S."/>
            <person name="Alexander J.E."/>
            <person name="Rich S.A."/>
            <person name="Livny J."/>
            <person name="Vlamakis H."/>
            <person name="Clish C."/>
            <person name="Bullock K."/>
            <person name="Deik A."/>
            <person name="Scott J."/>
            <person name="Pierce K.A."/>
            <person name="Xavier R.J."/>
            <person name="Alm E.J."/>
        </authorList>
    </citation>
    <scope>NUCLEOTIDE SEQUENCE [LARGE SCALE GENOMIC DNA]</scope>
    <source>
        <strain evidence="1 2">BIOML-A5</strain>
    </source>
</reference>
<proteinExistence type="predicted"/>
<gene>
    <name evidence="1" type="ORF">GAS29_18155</name>
</gene>
<comment type="caution">
    <text evidence="1">The sequence shown here is derived from an EMBL/GenBank/DDBJ whole genome shotgun (WGS) entry which is preliminary data.</text>
</comment>
<protein>
    <submittedName>
        <fullName evidence="1">Uncharacterized protein</fullName>
    </submittedName>
</protein>